<protein>
    <submittedName>
        <fullName evidence="3">Ppx/GppA phosphatase family protein</fullName>
    </submittedName>
</protein>
<dbReference type="Gene3D" id="3.30.420.40">
    <property type="match status" value="1"/>
</dbReference>
<dbReference type="InterPro" id="IPR003695">
    <property type="entry name" value="Ppx_GppA_N"/>
</dbReference>
<sequence>MTGSRPSMRLGVLDVGSNTVNLVVAEAGSGLPLPVHTWERRPRLAHRLPADGTIGPDALKRMITAVDEAVAESRRAGVNRMFAYTTAVVRDAPNREDVLTEVEKATGLRLGTLSGIEDARMTFLAARRWLGWQAGPMLMVDIGGGCLEVAFGRDRLPESAVSLPLGAGRLTREFLADGDPPSPRAVRRLRRHVREQFAEVAARTSWESPRTSVAASKTFQQLARLTGAPPLRLGPFVPRVLRASALRPWMKRLAAMPSPKRSALPGVSPHRARQILAGSIVAYEVMRRLSVDSLIICPWGLREGILLRELESQQPPLVNAAWVPWN</sequence>
<dbReference type="EMBL" id="JASCTH010000020">
    <property type="protein sequence ID" value="MDI6102518.1"/>
    <property type="molecule type" value="Genomic_DNA"/>
</dbReference>
<dbReference type="InterPro" id="IPR043129">
    <property type="entry name" value="ATPase_NBD"/>
</dbReference>
<evidence type="ECO:0000313" key="3">
    <source>
        <dbReference type="EMBL" id="MDI6102518.1"/>
    </source>
</evidence>
<comment type="caution">
    <text evidence="3">The sequence shown here is derived from an EMBL/GenBank/DDBJ whole genome shotgun (WGS) entry which is preliminary data.</text>
</comment>
<dbReference type="RefSeq" id="WP_282763576.1">
    <property type="nucleotide sequence ID" value="NZ_JASCTH010000020.1"/>
</dbReference>
<evidence type="ECO:0000256" key="1">
    <source>
        <dbReference type="ARBA" id="ARBA00007125"/>
    </source>
</evidence>
<reference evidence="3 4" key="1">
    <citation type="submission" date="2023-05" db="EMBL/GenBank/DDBJ databases">
        <title>Actinoplanes sp. NEAU-A12 genome sequencing.</title>
        <authorList>
            <person name="Wang Z.-S."/>
        </authorList>
    </citation>
    <scope>NUCLEOTIDE SEQUENCE [LARGE SCALE GENOMIC DNA]</scope>
    <source>
        <strain evidence="3 4">NEAU-A12</strain>
    </source>
</reference>
<comment type="similarity">
    <text evidence="1">Belongs to the GppA/Ppx family.</text>
</comment>
<dbReference type="SUPFAM" id="SSF53067">
    <property type="entry name" value="Actin-like ATPase domain"/>
    <property type="match status" value="2"/>
</dbReference>
<dbReference type="PANTHER" id="PTHR30005">
    <property type="entry name" value="EXOPOLYPHOSPHATASE"/>
    <property type="match status" value="1"/>
</dbReference>
<feature type="domain" description="Ppx/GppA phosphatase N-terminal" evidence="2">
    <location>
        <begin position="23"/>
        <end position="312"/>
    </location>
</feature>
<name>A0ABT6WS05_9ACTN</name>
<dbReference type="InterPro" id="IPR050273">
    <property type="entry name" value="GppA/Ppx_hydrolase"/>
</dbReference>
<gene>
    <name evidence="3" type="ORF">QLQ12_28250</name>
</gene>
<organism evidence="3 4">
    <name type="scientific">Actinoplanes sandaracinus</name>
    <dbReference type="NCBI Taxonomy" id="3045177"/>
    <lineage>
        <taxon>Bacteria</taxon>
        <taxon>Bacillati</taxon>
        <taxon>Actinomycetota</taxon>
        <taxon>Actinomycetes</taxon>
        <taxon>Micromonosporales</taxon>
        <taxon>Micromonosporaceae</taxon>
        <taxon>Actinoplanes</taxon>
    </lineage>
</organism>
<evidence type="ECO:0000259" key="2">
    <source>
        <dbReference type="Pfam" id="PF02541"/>
    </source>
</evidence>
<evidence type="ECO:0000313" key="4">
    <source>
        <dbReference type="Proteomes" id="UP001241758"/>
    </source>
</evidence>
<dbReference type="CDD" id="cd24056">
    <property type="entry name" value="ASKHA_NBD_MtPPX1-like"/>
    <property type="match status" value="1"/>
</dbReference>
<dbReference type="Gene3D" id="3.30.420.150">
    <property type="entry name" value="Exopolyphosphatase. Domain 2"/>
    <property type="match status" value="1"/>
</dbReference>
<proteinExistence type="inferred from homology"/>
<accession>A0ABT6WS05</accession>
<dbReference type="Proteomes" id="UP001241758">
    <property type="component" value="Unassembled WGS sequence"/>
</dbReference>
<keyword evidence="4" id="KW-1185">Reference proteome</keyword>
<dbReference type="PANTHER" id="PTHR30005:SF0">
    <property type="entry name" value="RETROGRADE REGULATION PROTEIN 2"/>
    <property type="match status" value="1"/>
</dbReference>
<dbReference type="Pfam" id="PF02541">
    <property type="entry name" value="Ppx-GppA"/>
    <property type="match status" value="1"/>
</dbReference>